<dbReference type="InterPro" id="IPR006683">
    <property type="entry name" value="Thioestr_dom"/>
</dbReference>
<evidence type="ECO:0000259" key="3">
    <source>
        <dbReference type="Pfam" id="PF03061"/>
    </source>
</evidence>
<dbReference type="Gene3D" id="3.10.129.10">
    <property type="entry name" value="Hotdog Thioesterase"/>
    <property type="match status" value="1"/>
</dbReference>
<dbReference type="PANTHER" id="PTHR21660:SF1">
    <property type="entry name" value="ACYL-COENZYME A THIOESTERASE 13"/>
    <property type="match status" value="1"/>
</dbReference>
<comment type="similarity">
    <text evidence="1">Belongs to the thioesterase PaaI family.</text>
</comment>
<evidence type="ECO:0000313" key="5">
    <source>
        <dbReference type="Proteomes" id="UP001374803"/>
    </source>
</evidence>
<keyword evidence="5" id="KW-1185">Reference proteome</keyword>
<gene>
    <name evidence="4" type="ORF">LVJ94_49950</name>
</gene>
<dbReference type="EMBL" id="CP089983">
    <property type="protein sequence ID" value="WXB05006.1"/>
    <property type="molecule type" value="Genomic_DNA"/>
</dbReference>
<dbReference type="Pfam" id="PF03061">
    <property type="entry name" value="4HBT"/>
    <property type="match status" value="1"/>
</dbReference>
<protein>
    <submittedName>
        <fullName evidence="4">PaaI family thioesterase</fullName>
    </submittedName>
</protein>
<name>A0ABZ2L704_9BACT</name>
<feature type="domain" description="Thioesterase" evidence="3">
    <location>
        <begin position="72"/>
        <end position="149"/>
    </location>
</feature>
<organism evidence="4 5">
    <name type="scientific">Pendulispora rubella</name>
    <dbReference type="NCBI Taxonomy" id="2741070"/>
    <lineage>
        <taxon>Bacteria</taxon>
        <taxon>Pseudomonadati</taxon>
        <taxon>Myxococcota</taxon>
        <taxon>Myxococcia</taxon>
        <taxon>Myxococcales</taxon>
        <taxon>Sorangiineae</taxon>
        <taxon>Pendulisporaceae</taxon>
        <taxon>Pendulispora</taxon>
    </lineage>
</organism>
<dbReference type="InterPro" id="IPR039298">
    <property type="entry name" value="ACOT13"/>
</dbReference>
<evidence type="ECO:0000256" key="1">
    <source>
        <dbReference type="ARBA" id="ARBA00008324"/>
    </source>
</evidence>
<dbReference type="InterPro" id="IPR029069">
    <property type="entry name" value="HotDog_dom_sf"/>
</dbReference>
<dbReference type="RefSeq" id="WP_394834649.1">
    <property type="nucleotide sequence ID" value="NZ_CP089929.1"/>
</dbReference>
<dbReference type="CDD" id="cd03443">
    <property type="entry name" value="PaaI_thioesterase"/>
    <property type="match status" value="1"/>
</dbReference>
<evidence type="ECO:0000256" key="2">
    <source>
        <dbReference type="ARBA" id="ARBA00022801"/>
    </source>
</evidence>
<proteinExistence type="inferred from homology"/>
<reference evidence="4" key="1">
    <citation type="submission" date="2021-12" db="EMBL/GenBank/DDBJ databases">
        <title>Discovery of the Pendulisporaceae a myxobacterial family with distinct sporulation behavior and unique specialized metabolism.</title>
        <authorList>
            <person name="Garcia R."/>
            <person name="Popoff A."/>
            <person name="Bader C.D."/>
            <person name="Loehr J."/>
            <person name="Walesch S."/>
            <person name="Walt C."/>
            <person name="Boldt J."/>
            <person name="Bunk B."/>
            <person name="Haeckl F.J.F.P.J."/>
            <person name="Gunesch A.P."/>
            <person name="Birkelbach J."/>
            <person name="Nuebel U."/>
            <person name="Pietschmann T."/>
            <person name="Bach T."/>
            <person name="Mueller R."/>
        </authorList>
    </citation>
    <scope>NUCLEOTIDE SEQUENCE</scope>
    <source>
        <strain evidence="4">MSr11367</strain>
    </source>
</reference>
<dbReference type="InterPro" id="IPR003736">
    <property type="entry name" value="PAAI_dom"/>
</dbReference>
<sequence>MEGLHDKVRRPGVVTNEVLLAETGLTFVRGVMDGHHPFPPVLDMLECDLVEVEEGRVVFTSRPTPRFLNPIGTIQGGWAATVLDAAMAFAIHSTLKRGEGYTTLEMKLNYVRPVLPSSGIVRGEGQLIHRGSRIATAEGRLLDAGGKLLAHGGETCMIFPAKTA</sequence>
<dbReference type="NCBIfam" id="TIGR00369">
    <property type="entry name" value="unchar_dom_1"/>
    <property type="match status" value="1"/>
</dbReference>
<dbReference type="SUPFAM" id="SSF54637">
    <property type="entry name" value="Thioesterase/thiol ester dehydrase-isomerase"/>
    <property type="match status" value="1"/>
</dbReference>
<keyword evidence="2" id="KW-0378">Hydrolase</keyword>
<accession>A0ABZ2L704</accession>
<dbReference type="Proteomes" id="UP001374803">
    <property type="component" value="Chromosome"/>
</dbReference>
<dbReference type="PANTHER" id="PTHR21660">
    <property type="entry name" value="THIOESTERASE SUPERFAMILY MEMBER-RELATED"/>
    <property type="match status" value="1"/>
</dbReference>
<evidence type="ECO:0000313" key="4">
    <source>
        <dbReference type="EMBL" id="WXB05006.1"/>
    </source>
</evidence>